<dbReference type="GO" id="GO:0008168">
    <property type="term" value="F:methyltransferase activity"/>
    <property type="evidence" value="ECO:0007669"/>
    <property type="project" value="UniProtKB-KW"/>
</dbReference>
<accession>A0A084JP00</accession>
<evidence type="ECO:0000313" key="6">
    <source>
        <dbReference type="EMBL" id="KEZ90684.1"/>
    </source>
</evidence>
<feature type="transmembrane region" description="Helical" evidence="5">
    <location>
        <begin position="43"/>
        <end position="62"/>
    </location>
</feature>
<keyword evidence="2 5" id="KW-0812">Transmembrane</keyword>
<sequence>MNAFLLMIPIFLIRFGLLNMINKDALNRAAFFAPLEGNEKAAYLFYQLSNTFIILYSAFLRIQTKTPLFFIALFIYILGNIVLIISTVDFAKPEQSGINKNGIYKISRNPMYIGYFIYFLGCVLLTHSILLLISLLVFQISAHWIILSEERWCVDKFGTDYINYMNIVKRYI</sequence>
<keyword evidence="7" id="KW-1185">Reference proteome</keyword>
<gene>
    <name evidence="6" type="ORF">IO98_08035</name>
</gene>
<name>A0A084JP00_9FIRM</name>
<keyword evidence="4 5" id="KW-0472">Membrane</keyword>
<dbReference type="GO" id="GO:0032259">
    <property type="term" value="P:methylation"/>
    <property type="evidence" value="ECO:0007669"/>
    <property type="project" value="UniProtKB-KW"/>
</dbReference>
<evidence type="ECO:0000313" key="7">
    <source>
        <dbReference type="Proteomes" id="UP000028525"/>
    </source>
</evidence>
<feature type="transmembrane region" description="Helical" evidence="5">
    <location>
        <begin position="112"/>
        <end position="138"/>
    </location>
</feature>
<evidence type="ECO:0000256" key="1">
    <source>
        <dbReference type="ARBA" id="ARBA00004127"/>
    </source>
</evidence>
<dbReference type="Pfam" id="PF04191">
    <property type="entry name" value="PEMT"/>
    <property type="match status" value="1"/>
</dbReference>
<evidence type="ECO:0000256" key="3">
    <source>
        <dbReference type="ARBA" id="ARBA00022989"/>
    </source>
</evidence>
<evidence type="ECO:0000256" key="2">
    <source>
        <dbReference type="ARBA" id="ARBA00022692"/>
    </source>
</evidence>
<dbReference type="EMBL" id="JPME01000010">
    <property type="protein sequence ID" value="KEZ90684.1"/>
    <property type="molecule type" value="Genomic_DNA"/>
</dbReference>
<proteinExistence type="predicted"/>
<evidence type="ECO:0000256" key="4">
    <source>
        <dbReference type="ARBA" id="ARBA00023136"/>
    </source>
</evidence>
<dbReference type="Gene3D" id="1.20.120.1630">
    <property type="match status" value="1"/>
</dbReference>
<comment type="caution">
    <text evidence="6">The sequence shown here is derived from an EMBL/GenBank/DDBJ whole genome shotgun (WGS) entry which is preliminary data.</text>
</comment>
<keyword evidence="6" id="KW-0489">Methyltransferase</keyword>
<feature type="transmembrane region" description="Helical" evidence="5">
    <location>
        <begin position="6"/>
        <end position="22"/>
    </location>
</feature>
<protein>
    <submittedName>
        <fullName evidence="6">Phospholipid methyltransferase</fullName>
    </submittedName>
</protein>
<reference evidence="6 7" key="1">
    <citation type="submission" date="2014-07" db="EMBL/GenBank/DDBJ databases">
        <title>Draft genome of Clostridium celerecrescens 152B isolated from sediments associated with methane hydrate from Krishna Godavari basin.</title>
        <authorList>
            <person name="Honkalas V.S."/>
            <person name="Dabir A.P."/>
            <person name="Arora P."/>
            <person name="Dhakephalkar P.K."/>
        </authorList>
    </citation>
    <scope>NUCLEOTIDE SEQUENCE [LARGE SCALE GENOMIC DNA]</scope>
    <source>
        <strain evidence="6 7">152B</strain>
    </source>
</reference>
<dbReference type="OrthoDB" id="272002at2"/>
<dbReference type="InterPro" id="IPR007318">
    <property type="entry name" value="Phopholipid_MeTrfase"/>
</dbReference>
<dbReference type="Proteomes" id="UP000028525">
    <property type="component" value="Unassembled WGS sequence"/>
</dbReference>
<keyword evidence="3 5" id="KW-1133">Transmembrane helix</keyword>
<organism evidence="6 7">
    <name type="scientific">Lacrimispora celerecrescens</name>
    <dbReference type="NCBI Taxonomy" id="29354"/>
    <lineage>
        <taxon>Bacteria</taxon>
        <taxon>Bacillati</taxon>
        <taxon>Bacillota</taxon>
        <taxon>Clostridia</taxon>
        <taxon>Lachnospirales</taxon>
        <taxon>Lachnospiraceae</taxon>
        <taxon>Lacrimispora</taxon>
    </lineage>
</organism>
<dbReference type="GO" id="GO:0012505">
    <property type="term" value="C:endomembrane system"/>
    <property type="evidence" value="ECO:0007669"/>
    <property type="project" value="UniProtKB-SubCell"/>
</dbReference>
<feature type="transmembrane region" description="Helical" evidence="5">
    <location>
        <begin position="68"/>
        <end position="91"/>
    </location>
</feature>
<dbReference type="AlphaFoldDB" id="A0A084JP00"/>
<keyword evidence="6" id="KW-0808">Transferase</keyword>
<dbReference type="STRING" id="29354.IO98_08035"/>
<evidence type="ECO:0000256" key="5">
    <source>
        <dbReference type="SAM" id="Phobius"/>
    </source>
</evidence>
<comment type="subcellular location">
    <subcellularLocation>
        <location evidence="1">Endomembrane system</location>
        <topology evidence="1">Multi-pass membrane protein</topology>
    </subcellularLocation>
</comment>